<protein>
    <submittedName>
        <fullName evidence="1">Uncharacterized protein</fullName>
    </submittedName>
</protein>
<dbReference type="EMBL" id="BAAFHN010000016">
    <property type="protein sequence ID" value="GAB0172882.1"/>
    <property type="molecule type" value="Genomic_DNA"/>
</dbReference>
<sequence>MFLRFLLYERVNISHCKYLLYEISWVIRNRCKIVFGFNLMPYFVSPLMLETQFITKIIHEGTLTNFFLYTDR</sequence>
<accession>A0ABQ0D3G6</accession>
<organism evidence="1 2">
    <name type="scientific">Helicobacter trogontum</name>
    <dbReference type="NCBI Taxonomy" id="50960"/>
    <lineage>
        <taxon>Bacteria</taxon>
        <taxon>Pseudomonadati</taxon>
        <taxon>Campylobacterota</taxon>
        <taxon>Epsilonproteobacteria</taxon>
        <taxon>Campylobacterales</taxon>
        <taxon>Helicobacteraceae</taxon>
        <taxon>Helicobacter</taxon>
    </lineage>
</organism>
<reference evidence="1 2" key="1">
    <citation type="submission" date="2024-06" db="EMBL/GenBank/DDBJ databases">
        <title>Draft genome sequence of Helicobacter trogontum NHP16-4001.</title>
        <authorList>
            <person name="Rimbara E."/>
            <person name="Suzuki M."/>
        </authorList>
    </citation>
    <scope>NUCLEOTIDE SEQUENCE [LARGE SCALE GENOMIC DNA]</scope>
    <source>
        <strain evidence="1 2">NHP16-4001</strain>
    </source>
</reference>
<keyword evidence="2" id="KW-1185">Reference proteome</keyword>
<comment type="caution">
    <text evidence="1">The sequence shown here is derived from an EMBL/GenBank/DDBJ whole genome shotgun (WGS) entry which is preliminary data.</text>
</comment>
<proteinExistence type="predicted"/>
<name>A0ABQ0D3G6_9HELI</name>
<dbReference type="Proteomes" id="UP001562457">
    <property type="component" value="Unassembled WGS sequence"/>
</dbReference>
<evidence type="ECO:0000313" key="2">
    <source>
        <dbReference type="Proteomes" id="UP001562457"/>
    </source>
</evidence>
<evidence type="ECO:0000313" key="1">
    <source>
        <dbReference type="EMBL" id="GAB0172882.1"/>
    </source>
</evidence>
<gene>
    <name evidence="1" type="ORF">NHP164001_08980</name>
</gene>